<dbReference type="InterPro" id="IPR054579">
    <property type="entry name" value="GCE-like_dom"/>
</dbReference>
<keyword evidence="5" id="KW-0439">Lignin degradation</keyword>
<accession>A0AAN6MDX1</accession>
<comment type="catalytic activity">
    <reaction evidence="6">
        <text>a 4-O-methyl-alpha-D-glucuronosyl ester derivative + H2O = 4-O-methyl-alpha-D-glucuronate derivative + an alcohol + H(+)</text>
        <dbReference type="Rhea" id="RHEA:67452"/>
        <dbReference type="ChEBI" id="CHEBI:15377"/>
        <dbReference type="ChEBI" id="CHEBI:15378"/>
        <dbReference type="ChEBI" id="CHEBI:30879"/>
        <dbReference type="ChEBI" id="CHEBI:171667"/>
        <dbReference type="ChEBI" id="CHEBI:171668"/>
        <dbReference type="EC" id="3.1.1.117"/>
    </reaction>
    <physiologicalReaction direction="left-to-right" evidence="6">
        <dbReference type="Rhea" id="RHEA:67453"/>
    </physiologicalReaction>
</comment>
<evidence type="ECO:0000256" key="4">
    <source>
        <dbReference type="ARBA" id="ARBA00022801"/>
    </source>
</evidence>
<keyword evidence="11" id="KW-1185">Reference proteome</keyword>
<comment type="similarity">
    <text evidence="1">Belongs to the carbohydrate esterase 15 (CE15) family.</text>
</comment>
<organism evidence="10 11">
    <name type="scientific">Staphylotrichum tortipilum</name>
    <dbReference type="NCBI Taxonomy" id="2831512"/>
    <lineage>
        <taxon>Eukaryota</taxon>
        <taxon>Fungi</taxon>
        <taxon>Dikarya</taxon>
        <taxon>Ascomycota</taxon>
        <taxon>Pezizomycotina</taxon>
        <taxon>Sordariomycetes</taxon>
        <taxon>Sordariomycetidae</taxon>
        <taxon>Sordariales</taxon>
        <taxon>Chaetomiaceae</taxon>
        <taxon>Staphylotrichum</taxon>
    </lineage>
</organism>
<dbReference type="Proteomes" id="UP001303889">
    <property type="component" value="Unassembled WGS sequence"/>
</dbReference>
<dbReference type="EMBL" id="MU855849">
    <property type="protein sequence ID" value="KAK3898995.1"/>
    <property type="molecule type" value="Genomic_DNA"/>
</dbReference>
<proteinExistence type="inferred from homology"/>
<evidence type="ECO:0000256" key="2">
    <source>
        <dbReference type="ARBA" id="ARBA00022487"/>
    </source>
</evidence>
<reference evidence="10" key="2">
    <citation type="submission" date="2023-05" db="EMBL/GenBank/DDBJ databases">
        <authorList>
            <consortium name="Lawrence Berkeley National Laboratory"/>
            <person name="Steindorff A."/>
            <person name="Hensen N."/>
            <person name="Bonometti L."/>
            <person name="Westerberg I."/>
            <person name="Brannstrom I.O."/>
            <person name="Guillou S."/>
            <person name="Cros-Aarteil S."/>
            <person name="Calhoun S."/>
            <person name="Haridas S."/>
            <person name="Kuo A."/>
            <person name="Mondo S."/>
            <person name="Pangilinan J."/>
            <person name="Riley R."/>
            <person name="Labutti K."/>
            <person name="Andreopoulos B."/>
            <person name="Lipzen A."/>
            <person name="Chen C."/>
            <person name="Yanf M."/>
            <person name="Daum C."/>
            <person name="Ng V."/>
            <person name="Clum A."/>
            <person name="Ohm R."/>
            <person name="Martin F."/>
            <person name="Silar P."/>
            <person name="Natvig D."/>
            <person name="Lalanne C."/>
            <person name="Gautier V."/>
            <person name="Ament-Velasquez S.L."/>
            <person name="Kruys A."/>
            <person name="Hutchinson M.I."/>
            <person name="Powell A.J."/>
            <person name="Barry K."/>
            <person name="Miller A.N."/>
            <person name="Grigoriev I.V."/>
            <person name="Debuchy R."/>
            <person name="Gladieux P."/>
            <person name="Thoren M.H."/>
            <person name="Johannesson H."/>
        </authorList>
    </citation>
    <scope>NUCLEOTIDE SEQUENCE</scope>
    <source>
        <strain evidence="10">CBS 103.79</strain>
    </source>
</reference>
<evidence type="ECO:0000256" key="1">
    <source>
        <dbReference type="ARBA" id="ARBA00010092"/>
    </source>
</evidence>
<evidence type="ECO:0000256" key="3">
    <source>
        <dbReference type="ARBA" id="ARBA00022729"/>
    </source>
</evidence>
<dbReference type="AlphaFoldDB" id="A0AAN6MDX1"/>
<feature type="domain" description="4-O-methyl-glucuronoyl methylesterase-like" evidence="9">
    <location>
        <begin position="73"/>
        <end position="304"/>
    </location>
</feature>
<comment type="caution">
    <text evidence="10">The sequence shown here is derived from an EMBL/GenBank/DDBJ whole genome shotgun (WGS) entry which is preliminary data.</text>
</comment>
<protein>
    <recommendedName>
        <fullName evidence="7">(4-O-methyl)-D-glucuronate--lignin esterase</fullName>
        <ecNumber evidence="7">3.1.1.117</ecNumber>
    </recommendedName>
</protein>
<keyword evidence="3 8" id="KW-0732">Signal</keyword>
<evidence type="ECO:0000256" key="8">
    <source>
        <dbReference type="SAM" id="SignalP"/>
    </source>
</evidence>
<dbReference type="GO" id="GO:0052689">
    <property type="term" value="F:carboxylic ester hydrolase activity"/>
    <property type="evidence" value="ECO:0007669"/>
    <property type="project" value="UniProtKB-KW"/>
</dbReference>
<feature type="chain" id="PRO_5042937779" description="(4-O-methyl)-D-glucuronate--lignin esterase" evidence="8">
    <location>
        <begin position="21"/>
        <end position="372"/>
    </location>
</feature>
<evidence type="ECO:0000256" key="6">
    <source>
        <dbReference type="ARBA" id="ARBA00024511"/>
    </source>
</evidence>
<gene>
    <name evidence="10" type="ORF">C8A05DRAFT_37400</name>
</gene>
<dbReference type="Gene3D" id="3.40.50.1820">
    <property type="entry name" value="alpha/beta hydrolase"/>
    <property type="match status" value="1"/>
</dbReference>
<dbReference type="GO" id="GO:0046274">
    <property type="term" value="P:lignin catabolic process"/>
    <property type="evidence" value="ECO:0007669"/>
    <property type="project" value="UniProtKB-KW"/>
</dbReference>
<evidence type="ECO:0000259" key="9">
    <source>
        <dbReference type="Pfam" id="PF22244"/>
    </source>
</evidence>
<name>A0AAN6MDX1_9PEZI</name>
<sequence>MKPSAVFLGIAALAGQHALAQEQSPLPASCSTFPTQGQYPKNAKLPDPFLKADGTRPGKPTVTTSMSGSTISITCAEGGKTISFSVAVKAPSGSGQAPYPAVIGLGGGSVPYPAGVAVISYNNQDIAVDNPHGKGKFYDLYGSTHAAGGLMAWAWGVSRVVDALEQLGADKTKIDVSRLGVTGCSRNGKGALVAGAFDDRIALVLPQEAGSGGPGCWRIVNDMKKNGTKVEDSTQIVQGDGWFTPSFVSTAADVSVLPFDHHMLIGLVAPRGLLVVENSGIDYLGPPSTFGCTTAAREIYAALGVGDRIGISQASHGSSHCQLPSSQNGDVAAYFGRFLLNATAGSTGFMDTDAKWVFSLPQWADWTLAALS</sequence>
<dbReference type="SUPFAM" id="SSF53474">
    <property type="entry name" value="alpha/beta-Hydrolases"/>
    <property type="match status" value="1"/>
</dbReference>
<reference evidence="10" key="1">
    <citation type="journal article" date="2023" name="Mol. Phylogenet. Evol.">
        <title>Genome-scale phylogeny and comparative genomics of the fungal order Sordariales.</title>
        <authorList>
            <person name="Hensen N."/>
            <person name="Bonometti L."/>
            <person name="Westerberg I."/>
            <person name="Brannstrom I.O."/>
            <person name="Guillou S."/>
            <person name="Cros-Aarteil S."/>
            <person name="Calhoun S."/>
            <person name="Haridas S."/>
            <person name="Kuo A."/>
            <person name="Mondo S."/>
            <person name="Pangilinan J."/>
            <person name="Riley R."/>
            <person name="LaButti K."/>
            <person name="Andreopoulos B."/>
            <person name="Lipzen A."/>
            <person name="Chen C."/>
            <person name="Yan M."/>
            <person name="Daum C."/>
            <person name="Ng V."/>
            <person name="Clum A."/>
            <person name="Steindorff A."/>
            <person name="Ohm R.A."/>
            <person name="Martin F."/>
            <person name="Silar P."/>
            <person name="Natvig D.O."/>
            <person name="Lalanne C."/>
            <person name="Gautier V."/>
            <person name="Ament-Velasquez S.L."/>
            <person name="Kruys A."/>
            <person name="Hutchinson M.I."/>
            <person name="Powell A.J."/>
            <person name="Barry K."/>
            <person name="Miller A.N."/>
            <person name="Grigoriev I.V."/>
            <person name="Debuchy R."/>
            <person name="Gladieux P."/>
            <person name="Hiltunen Thoren M."/>
            <person name="Johannesson H."/>
        </authorList>
    </citation>
    <scope>NUCLEOTIDE SEQUENCE</scope>
    <source>
        <strain evidence="10">CBS 103.79</strain>
    </source>
</reference>
<dbReference type="EC" id="3.1.1.117" evidence="7"/>
<keyword evidence="2" id="KW-0719">Serine esterase</keyword>
<dbReference type="InterPro" id="IPR029058">
    <property type="entry name" value="AB_hydrolase_fold"/>
</dbReference>
<dbReference type="Pfam" id="PF22244">
    <property type="entry name" value="GCE_fung"/>
    <property type="match status" value="1"/>
</dbReference>
<keyword evidence="4" id="KW-0378">Hydrolase</keyword>
<evidence type="ECO:0000256" key="5">
    <source>
        <dbReference type="ARBA" id="ARBA00023185"/>
    </source>
</evidence>
<feature type="signal peptide" evidence="8">
    <location>
        <begin position="1"/>
        <end position="20"/>
    </location>
</feature>
<evidence type="ECO:0000256" key="7">
    <source>
        <dbReference type="ARBA" id="ARBA00026105"/>
    </source>
</evidence>
<evidence type="ECO:0000313" key="10">
    <source>
        <dbReference type="EMBL" id="KAK3898995.1"/>
    </source>
</evidence>
<evidence type="ECO:0000313" key="11">
    <source>
        <dbReference type="Proteomes" id="UP001303889"/>
    </source>
</evidence>